<keyword evidence="1" id="KW-0472">Membrane</keyword>
<sequence length="178" mass="21001">MTPEELKKTYSSLSTSHLLEVVDSKFEYTELAVSIALAELATRNVSEEEIRDYKHEQIEKVDSFIKKNIYEDLNIFQKIWFYFMWIPVINFITKMNFRDAGAVLKIKQANYYSWCGFIFCAASAIIAISFDPLNEWLIYLFWILGFVITTAFDETVNRKRQIEKLEAMFEKSKVIEEI</sequence>
<evidence type="ECO:0000313" key="3">
    <source>
        <dbReference type="Proteomes" id="UP000220133"/>
    </source>
</evidence>
<feature type="transmembrane region" description="Helical" evidence="1">
    <location>
        <begin position="109"/>
        <end position="130"/>
    </location>
</feature>
<organism evidence="2 3">
    <name type="scientific">Chitinophaga caeni</name>
    <dbReference type="NCBI Taxonomy" id="2029983"/>
    <lineage>
        <taxon>Bacteria</taxon>
        <taxon>Pseudomonadati</taxon>
        <taxon>Bacteroidota</taxon>
        <taxon>Chitinophagia</taxon>
        <taxon>Chitinophagales</taxon>
        <taxon>Chitinophagaceae</taxon>
        <taxon>Chitinophaga</taxon>
    </lineage>
</organism>
<gene>
    <name evidence="2" type="ORF">COR50_18110</name>
</gene>
<accession>A0A291QY74</accession>
<dbReference type="Proteomes" id="UP000220133">
    <property type="component" value="Chromosome"/>
</dbReference>
<reference evidence="2 3" key="1">
    <citation type="submission" date="2017-10" db="EMBL/GenBank/DDBJ databases">
        <title>Paenichitinophaga pekingensis gen. nov., sp. nov., isolated from activated sludge.</title>
        <authorList>
            <person name="Jin D."/>
            <person name="Kong X."/>
            <person name="Deng Y."/>
            <person name="Bai Z."/>
        </authorList>
    </citation>
    <scope>NUCLEOTIDE SEQUENCE [LARGE SCALE GENOMIC DNA]</scope>
    <source>
        <strain evidence="2 3">13</strain>
    </source>
</reference>
<protein>
    <submittedName>
        <fullName evidence="2">Uncharacterized protein</fullName>
    </submittedName>
</protein>
<dbReference type="EMBL" id="CP023777">
    <property type="protein sequence ID" value="ATL48926.1"/>
    <property type="molecule type" value="Genomic_DNA"/>
</dbReference>
<evidence type="ECO:0000313" key="2">
    <source>
        <dbReference type="EMBL" id="ATL48926.1"/>
    </source>
</evidence>
<keyword evidence="1" id="KW-1133">Transmembrane helix</keyword>
<feature type="transmembrane region" description="Helical" evidence="1">
    <location>
        <begin position="136"/>
        <end position="152"/>
    </location>
</feature>
<dbReference type="KEGG" id="cbae:COR50_18110"/>
<feature type="transmembrane region" description="Helical" evidence="1">
    <location>
        <begin position="79"/>
        <end position="97"/>
    </location>
</feature>
<keyword evidence="1" id="KW-0812">Transmembrane</keyword>
<keyword evidence="3" id="KW-1185">Reference proteome</keyword>
<proteinExistence type="predicted"/>
<dbReference type="OrthoDB" id="1377102at2"/>
<name>A0A291QY74_9BACT</name>
<evidence type="ECO:0000256" key="1">
    <source>
        <dbReference type="SAM" id="Phobius"/>
    </source>
</evidence>
<dbReference type="AlphaFoldDB" id="A0A291QY74"/>
<dbReference type="RefSeq" id="WP_098195295.1">
    <property type="nucleotide sequence ID" value="NZ_CP023777.1"/>
</dbReference>